<dbReference type="OrthoDB" id="259831at2"/>
<sequence>MRFYADLRVRENPEITPQVILNMLFEKLHLVLAEQVRGDVGISFPDVKNGQKNLGKVLRVHGEKEALESVVLHPAIERTADYAEIGRIRQVPDNAAYCIVSRVQAKSSPERLRRRSIKKFGMSEEEAMLRVPDSKAKMLELPFITLNSKSTGQKFRLYIRHEEASNSGNGKGFSTYGLSAVSAVPWF</sequence>
<dbReference type="InterPro" id="IPR013396">
    <property type="entry name" value="CRISPR-assoc_prot_Csy4"/>
</dbReference>
<proteinExistence type="predicted"/>
<dbReference type="AlphaFoldDB" id="A0A3R5UV74"/>
<organism evidence="1 2">
    <name type="scientific">Geovibrio thiophilus</name>
    <dbReference type="NCBI Taxonomy" id="139438"/>
    <lineage>
        <taxon>Bacteria</taxon>
        <taxon>Pseudomonadati</taxon>
        <taxon>Deferribacterota</taxon>
        <taxon>Deferribacteres</taxon>
        <taxon>Deferribacterales</taxon>
        <taxon>Geovibrionaceae</taxon>
        <taxon>Geovibrio</taxon>
    </lineage>
</organism>
<accession>A0A3R5UV74</accession>
<dbReference type="Gene3D" id="3.30.70.2540">
    <property type="entry name" value="CRISPR-associated endoribonuclease Cas6/Csy4"/>
    <property type="match status" value="1"/>
</dbReference>
<keyword evidence="2" id="KW-1185">Reference proteome</keyword>
<dbReference type="CDD" id="cd09739">
    <property type="entry name" value="Cas6_I-F"/>
    <property type="match status" value="1"/>
</dbReference>
<evidence type="ECO:0000313" key="1">
    <source>
        <dbReference type="EMBL" id="QAR33493.1"/>
    </source>
</evidence>
<dbReference type="EMBL" id="CP035108">
    <property type="protein sequence ID" value="QAR33493.1"/>
    <property type="molecule type" value="Genomic_DNA"/>
</dbReference>
<dbReference type="InterPro" id="IPR042564">
    <property type="entry name" value="CRISPR-Cas6/Csy4_sf"/>
</dbReference>
<dbReference type="KEGG" id="gtl:EP073_08780"/>
<dbReference type="RefSeq" id="WP_128466779.1">
    <property type="nucleotide sequence ID" value="NZ_CP035108.1"/>
</dbReference>
<dbReference type="NCBIfam" id="TIGR02563">
    <property type="entry name" value="cas_Csy4"/>
    <property type="match status" value="1"/>
</dbReference>
<dbReference type="Pfam" id="PF09618">
    <property type="entry name" value="Cas_Csy4"/>
    <property type="match status" value="1"/>
</dbReference>
<dbReference type="GO" id="GO:0043571">
    <property type="term" value="P:maintenance of CRISPR repeat elements"/>
    <property type="evidence" value="ECO:0007669"/>
    <property type="project" value="InterPro"/>
</dbReference>
<dbReference type="GO" id="GO:0004519">
    <property type="term" value="F:endonuclease activity"/>
    <property type="evidence" value="ECO:0007669"/>
    <property type="project" value="InterPro"/>
</dbReference>
<protein>
    <submittedName>
        <fullName evidence="1">Type I-F CRISPR-associated endoribonuclease Cas6/Csy4</fullName>
    </submittedName>
</protein>
<reference evidence="1 2" key="1">
    <citation type="submission" date="2019-01" db="EMBL/GenBank/DDBJ databases">
        <title>Geovibrio thiophilus DSM 11263, complete genome.</title>
        <authorList>
            <person name="Spring S."/>
            <person name="Bunk B."/>
            <person name="Sproer C."/>
        </authorList>
    </citation>
    <scope>NUCLEOTIDE SEQUENCE [LARGE SCALE GENOMIC DNA]</scope>
    <source>
        <strain evidence="1 2">DSM 11263</strain>
    </source>
</reference>
<evidence type="ECO:0000313" key="2">
    <source>
        <dbReference type="Proteomes" id="UP000287502"/>
    </source>
</evidence>
<gene>
    <name evidence="1" type="primary">cas6f</name>
    <name evidence="1" type="ORF">EP073_08780</name>
</gene>
<name>A0A3R5UV74_9BACT</name>
<dbReference type="Proteomes" id="UP000287502">
    <property type="component" value="Chromosome"/>
</dbReference>